<dbReference type="AlphaFoldDB" id="A0A285PNK1"/>
<evidence type="ECO:0000313" key="2">
    <source>
        <dbReference type="Proteomes" id="UP000219439"/>
    </source>
</evidence>
<dbReference type="InterPro" id="IPR036735">
    <property type="entry name" value="NGN_dom_sf"/>
</dbReference>
<evidence type="ECO:0000313" key="1">
    <source>
        <dbReference type="EMBL" id="SNZ21706.1"/>
    </source>
</evidence>
<dbReference type="OrthoDB" id="9787731at2"/>
<reference evidence="1 2" key="1">
    <citation type="submission" date="2017-09" db="EMBL/GenBank/DDBJ databases">
        <authorList>
            <person name="Ehlers B."/>
            <person name="Leendertz F.H."/>
        </authorList>
    </citation>
    <scope>NUCLEOTIDE SEQUENCE [LARGE SCALE GENOMIC DNA]</scope>
    <source>
        <strain evidence="1 2">DSM 18289</strain>
    </source>
</reference>
<gene>
    <name evidence="1" type="ORF">SAMN06265368_4831</name>
</gene>
<organism evidence="1 2">
    <name type="scientific">Cohaesibacter gelatinilyticus</name>
    <dbReference type="NCBI Taxonomy" id="372072"/>
    <lineage>
        <taxon>Bacteria</taxon>
        <taxon>Pseudomonadati</taxon>
        <taxon>Pseudomonadota</taxon>
        <taxon>Alphaproteobacteria</taxon>
        <taxon>Hyphomicrobiales</taxon>
        <taxon>Cohaesibacteraceae</taxon>
    </lineage>
</organism>
<sequence length="196" mass="22812">MKIRDINTRSEQAMQGNGYHWFMGYVKPTHEMKSHAELYQREFVSFLPVEKVRRKNRFAPRNAPKYVRERIVDKAAFAGCIYFAMPRFDAEMEWLRLRDAKIFSSFVIQPHTGRAARIPGNQMQAFVDFNRERFSDQEKPANPFKIGDNVKTIDAALAIDAEIMALNGNRAVVEVDFMGTRRPVEIPLDRLEKREA</sequence>
<dbReference type="EMBL" id="OBEL01000011">
    <property type="protein sequence ID" value="SNZ21706.1"/>
    <property type="molecule type" value="Genomic_DNA"/>
</dbReference>
<dbReference type="Proteomes" id="UP000219439">
    <property type="component" value="Unassembled WGS sequence"/>
</dbReference>
<name>A0A285PNK1_9HYPH</name>
<protein>
    <submittedName>
        <fullName evidence="1">Transcription antitermination factor NusG</fullName>
    </submittedName>
</protein>
<dbReference type="Gene3D" id="3.30.70.940">
    <property type="entry name" value="NusG, N-terminal domain"/>
    <property type="match status" value="1"/>
</dbReference>
<accession>A0A285PNK1</accession>
<proteinExistence type="predicted"/>
<keyword evidence="2" id="KW-1185">Reference proteome</keyword>
<dbReference type="RefSeq" id="WP_141401330.1">
    <property type="nucleotide sequence ID" value="NZ_OBEL01000011.1"/>
</dbReference>
<dbReference type="GO" id="GO:0006354">
    <property type="term" value="P:DNA-templated transcription elongation"/>
    <property type="evidence" value="ECO:0007669"/>
    <property type="project" value="InterPro"/>
</dbReference>